<dbReference type="Pfam" id="PF00112">
    <property type="entry name" value="Peptidase_C1"/>
    <property type="match status" value="1"/>
</dbReference>
<comment type="caution">
    <text evidence="4">The sequence shown here is derived from an EMBL/GenBank/DDBJ whole genome shotgun (WGS) entry which is preliminary data.</text>
</comment>
<dbReference type="InterPro" id="IPR013128">
    <property type="entry name" value="Peptidase_C1A"/>
</dbReference>
<evidence type="ECO:0000259" key="3">
    <source>
        <dbReference type="SMART" id="SM00645"/>
    </source>
</evidence>
<dbReference type="SMART" id="SM00645">
    <property type="entry name" value="Pept_C1"/>
    <property type="match status" value="1"/>
</dbReference>
<gene>
    <name evidence="4" type="primary">Acey_s0154.g2957</name>
    <name evidence="4" type="ORF">Y032_0154g2957</name>
</gene>
<keyword evidence="2" id="KW-1015">Disulfide bond</keyword>
<accession>A0A016SYV6</accession>
<proteinExistence type="inferred from homology"/>
<dbReference type="PROSITE" id="PS00640">
    <property type="entry name" value="THIOL_PROTEASE_ASN"/>
    <property type="match status" value="1"/>
</dbReference>
<evidence type="ECO:0000313" key="5">
    <source>
        <dbReference type="Proteomes" id="UP000024635"/>
    </source>
</evidence>
<dbReference type="AlphaFoldDB" id="A0A016SYV6"/>
<evidence type="ECO:0000313" key="4">
    <source>
        <dbReference type="EMBL" id="EYB95943.1"/>
    </source>
</evidence>
<keyword evidence="5" id="KW-1185">Reference proteome</keyword>
<dbReference type="InterPro" id="IPR038765">
    <property type="entry name" value="Papain-like_cys_pep_sf"/>
</dbReference>
<organism evidence="4 5">
    <name type="scientific">Ancylostoma ceylanicum</name>
    <dbReference type="NCBI Taxonomy" id="53326"/>
    <lineage>
        <taxon>Eukaryota</taxon>
        <taxon>Metazoa</taxon>
        <taxon>Ecdysozoa</taxon>
        <taxon>Nematoda</taxon>
        <taxon>Chromadorea</taxon>
        <taxon>Rhabditida</taxon>
        <taxon>Rhabditina</taxon>
        <taxon>Rhabditomorpha</taxon>
        <taxon>Strongyloidea</taxon>
        <taxon>Ancylostomatidae</taxon>
        <taxon>Ancylostomatinae</taxon>
        <taxon>Ancylostoma</taxon>
    </lineage>
</organism>
<evidence type="ECO:0000256" key="1">
    <source>
        <dbReference type="ARBA" id="ARBA00008455"/>
    </source>
</evidence>
<evidence type="ECO:0000256" key="2">
    <source>
        <dbReference type="ARBA" id="ARBA00023157"/>
    </source>
</evidence>
<dbReference type="SUPFAM" id="SSF54001">
    <property type="entry name" value="Cysteine proteinases"/>
    <property type="match status" value="1"/>
</dbReference>
<dbReference type="Gene3D" id="3.90.70.10">
    <property type="entry name" value="Cysteine proteinases"/>
    <property type="match status" value="1"/>
</dbReference>
<reference evidence="5" key="1">
    <citation type="journal article" date="2015" name="Nat. Genet.">
        <title>The genome and transcriptome of the zoonotic hookworm Ancylostoma ceylanicum identify infection-specific gene families.</title>
        <authorList>
            <person name="Schwarz E.M."/>
            <person name="Hu Y."/>
            <person name="Antoshechkin I."/>
            <person name="Miller M.M."/>
            <person name="Sternberg P.W."/>
            <person name="Aroian R.V."/>
        </authorList>
    </citation>
    <scope>NUCLEOTIDE SEQUENCE</scope>
    <source>
        <strain evidence="5">HY135</strain>
    </source>
</reference>
<dbReference type="PROSITE" id="PS00639">
    <property type="entry name" value="THIOL_PROTEASE_HIS"/>
    <property type="match status" value="1"/>
</dbReference>
<dbReference type="STRING" id="53326.A0A016SYV6"/>
<dbReference type="PANTHER" id="PTHR12411">
    <property type="entry name" value="CYSTEINE PROTEASE FAMILY C1-RELATED"/>
    <property type="match status" value="1"/>
</dbReference>
<dbReference type="EMBL" id="JARK01001490">
    <property type="protein sequence ID" value="EYB95943.1"/>
    <property type="molecule type" value="Genomic_DNA"/>
</dbReference>
<comment type="similarity">
    <text evidence="1">Belongs to the peptidase C1 family.</text>
</comment>
<dbReference type="GO" id="GO:0006508">
    <property type="term" value="P:proteolysis"/>
    <property type="evidence" value="ECO:0007669"/>
    <property type="project" value="InterPro"/>
</dbReference>
<protein>
    <recommendedName>
        <fullName evidence="3">Peptidase C1A papain C-terminal domain-containing protein</fullName>
    </recommendedName>
</protein>
<dbReference type="CDD" id="cd02620">
    <property type="entry name" value="Peptidase_C1A_CathepsinB"/>
    <property type="match status" value="1"/>
</dbReference>
<dbReference type="InterPro" id="IPR025660">
    <property type="entry name" value="Pept_his_AS"/>
</dbReference>
<dbReference type="OrthoDB" id="10058785at2759"/>
<dbReference type="GO" id="GO:0008234">
    <property type="term" value="F:cysteine-type peptidase activity"/>
    <property type="evidence" value="ECO:0007669"/>
    <property type="project" value="InterPro"/>
</dbReference>
<dbReference type="InterPro" id="IPR025661">
    <property type="entry name" value="Pept_asp_AS"/>
</dbReference>
<feature type="domain" description="Peptidase C1A papain C-terminal" evidence="3">
    <location>
        <begin position="34"/>
        <end position="256"/>
    </location>
</feature>
<dbReference type="InterPro" id="IPR000668">
    <property type="entry name" value="Peptidase_C1A_C"/>
</dbReference>
<dbReference type="Proteomes" id="UP000024635">
    <property type="component" value="Unassembled WGS sequence"/>
</dbReference>
<name>A0A016SYV6_9BILA</name>
<sequence length="257" mass="29365">MTEAVNTEAKRVGFVVLFSDNDAIYYRLIWITELPKVRAGRFPRLKQCLIEFVSQPMERKRFSSQQMIFFPAVRDVVMDVRADGHFQHGAILLEKAYVPEDLMVTRPYEIPPCGHHKNETYYHECKDMADTPQCEHKCQDGYPKSYKDDKIFGKKAYALPNSVSAIQRDILKNGPVVAAFTVYEDFMHYKGGIYKHTAGDEQGGHAVKIIGWGSENGVPYWIIANSWNSDWGENGFFRMIRGEDDCGIEEDVVAGHV</sequence>